<dbReference type="STRING" id="262543.Exig_1505"/>
<dbReference type="KEGG" id="esi:Exig_1505"/>
<dbReference type="Proteomes" id="UP000001681">
    <property type="component" value="Chromosome"/>
</dbReference>
<protein>
    <submittedName>
        <fullName evidence="1">Uncharacterized protein</fullName>
    </submittedName>
</protein>
<accession>B1YGG1</accession>
<dbReference type="EMBL" id="CP001022">
    <property type="protein sequence ID" value="ACB60965.1"/>
    <property type="molecule type" value="Genomic_DNA"/>
</dbReference>
<dbReference type="OrthoDB" id="2353191at2"/>
<reference evidence="2" key="3">
    <citation type="submission" date="2008-04" db="EMBL/GenBank/DDBJ databases">
        <title>Complete sequence of chromosome of Exiguobacterium sibiricum 255-15.</title>
        <authorList>
            <consortium name="US DOE Joint Genome Institute"/>
            <person name="Copeland A."/>
            <person name="Lucas S."/>
            <person name="Lapidus A."/>
            <person name="Glavina del Rio T."/>
            <person name="Dalin E."/>
            <person name="Tice H."/>
            <person name="Bruce D."/>
            <person name="Goodwin L."/>
            <person name="Pitluck S."/>
            <person name="Kiss H."/>
            <person name="Chertkov O."/>
            <person name="Monk C."/>
            <person name="Brettin T."/>
            <person name="Detter J.C."/>
            <person name="Han C."/>
            <person name="Kuske C.R."/>
            <person name="Schmutz J."/>
            <person name="Larimer F."/>
            <person name="Land M."/>
            <person name="Hauser L."/>
            <person name="Kyrpides N."/>
            <person name="Mikhailova N."/>
            <person name="Vishnivetskaya T."/>
            <person name="Rodrigues D.F."/>
            <person name="Gilichinsky D."/>
            <person name="Tiedje J."/>
            <person name="Richardson P."/>
        </authorList>
    </citation>
    <scope>NUCLEOTIDE SEQUENCE [LARGE SCALE GENOMIC DNA]</scope>
    <source>
        <strain evidence="2">DSM 17290 / CIP 109462 / JCM 13490 / 255-15</strain>
    </source>
</reference>
<dbReference type="HOGENOM" id="CLU_2034574_0_0_9"/>
<evidence type="ECO:0000313" key="1">
    <source>
        <dbReference type="EMBL" id="ACB60965.1"/>
    </source>
</evidence>
<sequence length="121" mass="14105">MDFRKMLVAGLGVLMIFYLFREPPAPDYKKKFNASIETVIELENEELVRQNYDPIVRKETGIEVSDDGDWIELYYDTPLQGDKKSVYQKQGDRYVRVTNIKTVSDQLDQSDTTYIENLGIK</sequence>
<reference evidence="1 2" key="2">
    <citation type="journal article" date="2008" name="BMC Genomics">
        <title>Architecture of thermal adaptation in an Exiguobacterium sibiricum strain isolated from 3 million year old permafrost: a genome and transcriptome approach.</title>
        <authorList>
            <person name="Rodrigues D.F."/>
            <person name="Ivanova N."/>
            <person name="He Z."/>
            <person name="Huebner M."/>
            <person name="Zhou J."/>
            <person name="Tiedje J.M."/>
        </authorList>
    </citation>
    <scope>NUCLEOTIDE SEQUENCE [LARGE SCALE GENOMIC DNA]</scope>
    <source>
        <strain evidence="2">DSM 17290 / CIP 109462 / JCM 13490 / 255-15</strain>
    </source>
</reference>
<dbReference type="RefSeq" id="WP_012370385.1">
    <property type="nucleotide sequence ID" value="NC_010556.1"/>
</dbReference>
<gene>
    <name evidence="1" type="ordered locus">Exig_1505</name>
</gene>
<dbReference type="AlphaFoldDB" id="B1YGG1"/>
<name>B1YGG1_EXIS2</name>
<organism evidence="1 2">
    <name type="scientific">Exiguobacterium sibiricum (strain DSM 17290 / CCUG 55495 / CIP 109462 / JCM 13490 / 255-15)</name>
    <dbReference type="NCBI Taxonomy" id="262543"/>
    <lineage>
        <taxon>Bacteria</taxon>
        <taxon>Bacillati</taxon>
        <taxon>Bacillota</taxon>
        <taxon>Bacilli</taxon>
        <taxon>Bacillales</taxon>
        <taxon>Bacillales Family XII. Incertae Sedis</taxon>
        <taxon>Exiguobacterium</taxon>
    </lineage>
</organism>
<proteinExistence type="predicted"/>
<keyword evidence="2" id="KW-1185">Reference proteome</keyword>
<evidence type="ECO:0000313" key="2">
    <source>
        <dbReference type="Proteomes" id="UP000001681"/>
    </source>
</evidence>
<reference evidence="1 2" key="1">
    <citation type="journal article" date="2006" name="Extremophiles">
        <title>Characterization of Exiguobacterium isolates from the Siberian permafrost. Description of Exiguobacterium sibiricum sp. nov.</title>
        <authorList>
            <person name="Rodrigues D.F."/>
            <person name="Goris J."/>
            <person name="Vishnivetskaya T."/>
            <person name="Gilichinsky D."/>
            <person name="Thomashow M.F."/>
            <person name="Tiedje J.M."/>
        </authorList>
    </citation>
    <scope>NUCLEOTIDE SEQUENCE [LARGE SCALE GENOMIC DNA]</scope>
    <source>
        <strain evidence="2">DSM 17290 / CIP 109462 / JCM 13490 / 255-15</strain>
    </source>
</reference>